<keyword evidence="5 6" id="KW-0472">Membrane</keyword>
<dbReference type="PANTHER" id="PTHR30086:SF20">
    <property type="entry name" value="ARGININE EXPORTER PROTEIN ARGO-RELATED"/>
    <property type="match status" value="1"/>
</dbReference>
<dbReference type="Pfam" id="PF01810">
    <property type="entry name" value="LysE"/>
    <property type="match status" value="1"/>
</dbReference>
<comment type="caution">
    <text evidence="7">The sequence shown here is derived from an EMBL/GenBank/DDBJ whole genome shotgun (WGS) entry which is preliminary data.</text>
</comment>
<evidence type="ECO:0000313" key="7">
    <source>
        <dbReference type="EMBL" id="MCV2402556.1"/>
    </source>
</evidence>
<feature type="transmembrane region" description="Helical" evidence="6">
    <location>
        <begin position="75"/>
        <end position="92"/>
    </location>
</feature>
<dbReference type="Proteomes" id="UP001209713">
    <property type="component" value="Unassembled WGS sequence"/>
</dbReference>
<sequence>MIDWSYLLAVALFAFVMSGTPGPNNIMLLASGAQFGFIRTLPHMLGISVGVATLVTAVLLGVGGLFLWYPPLYVLLKWLGGAYLLFLAWKIASAPVTNFSQEQTAKSEPMRWWQAALFQFVNPKAWMMAISAISTFAIPGELYAQSGIWIVCVFTCVNLPTISIWVGLGTSIRRLLTNVKRQRIFNIVMGVVTGLTLIMIVID</sequence>
<evidence type="ECO:0000256" key="5">
    <source>
        <dbReference type="ARBA" id="ARBA00023136"/>
    </source>
</evidence>
<proteinExistence type="predicted"/>
<evidence type="ECO:0000256" key="3">
    <source>
        <dbReference type="ARBA" id="ARBA00022692"/>
    </source>
</evidence>
<gene>
    <name evidence="7" type="ORF">OFY17_06575</name>
</gene>
<dbReference type="PANTHER" id="PTHR30086">
    <property type="entry name" value="ARGININE EXPORTER PROTEIN ARGO"/>
    <property type="match status" value="1"/>
</dbReference>
<comment type="subcellular location">
    <subcellularLocation>
        <location evidence="1">Cell membrane</location>
        <topology evidence="1">Multi-pass membrane protein</topology>
    </subcellularLocation>
</comment>
<reference evidence="7 8" key="1">
    <citation type="submission" date="2022-10" db="EMBL/GenBank/DDBJ databases">
        <title>Marinomonas transparenta sp. nov. and Marinomonas sargassi sp. nov., isolated from marine alga (Sargassum natans (L.) Gaillon).</title>
        <authorList>
            <person name="Wang Y."/>
        </authorList>
    </citation>
    <scope>NUCLEOTIDE SEQUENCE [LARGE SCALE GENOMIC DNA]</scope>
    <source>
        <strain evidence="7 8">C2222</strain>
    </source>
</reference>
<keyword evidence="8" id="KW-1185">Reference proteome</keyword>
<dbReference type="EMBL" id="JAOVZB010000002">
    <property type="protein sequence ID" value="MCV2402556.1"/>
    <property type="molecule type" value="Genomic_DNA"/>
</dbReference>
<accession>A0ABT2YRR4</accession>
<keyword evidence="2" id="KW-1003">Cell membrane</keyword>
<dbReference type="RefSeq" id="WP_263529936.1">
    <property type="nucleotide sequence ID" value="NZ_JAOVZB010000002.1"/>
</dbReference>
<evidence type="ECO:0000256" key="1">
    <source>
        <dbReference type="ARBA" id="ARBA00004651"/>
    </source>
</evidence>
<evidence type="ECO:0000313" key="8">
    <source>
        <dbReference type="Proteomes" id="UP001209713"/>
    </source>
</evidence>
<name>A0ABT2YRR4_9GAMM</name>
<feature type="transmembrane region" description="Helical" evidence="6">
    <location>
        <begin position="45"/>
        <end position="69"/>
    </location>
</feature>
<keyword evidence="3 6" id="KW-0812">Transmembrane</keyword>
<evidence type="ECO:0000256" key="2">
    <source>
        <dbReference type="ARBA" id="ARBA00022475"/>
    </source>
</evidence>
<feature type="transmembrane region" description="Helical" evidence="6">
    <location>
        <begin position="6"/>
        <end position="33"/>
    </location>
</feature>
<feature type="transmembrane region" description="Helical" evidence="6">
    <location>
        <begin position="148"/>
        <end position="172"/>
    </location>
</feature>
<evidence type="ECO:0000256" key="4">
    <source>
        <dbReference type="ARBA" id="ARBA00022989"/>
    </source>
</evidence>
<dbReference type="InterPro" id="IPR001123">
    <property type="entry name" value="LeuE-type"/>
</dbReference>
<feature type="transmembrane region" description="Helical" evidence="6">
    <location>
        <begin position="112"/>
        <end position="136"/>
    </location>
</feature>
<protein>
    <submittedName>
        <fullName evidence="7">LysE family translocator</fullName>
    </submittedName>
</protein>
<evidence type="ECO:0000256" key="6">
    <source>
        <dbReference type="SAM" id="Phobius"/>
    </source>
</evidence>
<keyword evidence="4 6" id="KW-1133">Transmembrane helix</keyword>
<organism evidence="7 8">
    <name type="scientific">Marinomonas sargassi</name>
    <dbReference type="NCBI Taxonomy" id="2984494"/>
    <lineage>
        <taxon>Bacteria</taxon>
        <taxon>Pseudomonadati</taxon>
        <taxon>Pseudomonadota</taxon>
        <taxon>Gammaproteobacteria</taxon>
        <taxon>Oceanospirillales</taxon>
        <taxon>Oceanospirillaceae</taxon>
        <taxon>Marinomonas</taxon>
    </lineage>
</organism>
<feature type="transmembrane region" description="Helical" evidence="6">
    <location>
        <begin position="184"/>
        <end position="202"/>
    </location>
</feature>